<dbReference type="InterPro" id="IPR007894">
    <property type="entry name" value="MASE2"/>
</dbReference>
<dbReference type="Pfam" id="PF05230">
    <property type="entry name" value="MASE2"/>
    <property type="match status" value="1"/>
</dbReference>
<dbReference type="AlphaFoldDB" id="A0A3S5DN77"/>
<reference evidence="3 4" key="1">
    <citation type="submission" date="2018-12" db="EMBL/GenBank/DDBJ databases">
        <authorList>
            <consortium name="Pathogen Informatics"/>
        </authorList>
    </citation>
    <scope>NUCLEOTIDE SEQUENCE [LARGE SCALE GENOMIC DNA]</scope>
    <source>
        <strain evidence="3 4">NCTC6754</strain>
    </source>
</reference>
<feature type="transmembrane region" description="Helical" evidence="1">
    <location>
        <begin position="60"/>
        <end position="81"/>
    </location>
</feature>
<dbReference type="EMBL" id="LR134190">
    <property type="protein sequence ID" value="VEB62638.1"/>
    <property type="molecule type" value="Genomic_DNA"/>
</dbReference>
<feature type="domain" description="MASE2" evidence="2">
    <location>
        <begin position="1"/>
        <end position="77"/>
    </location>
</feature>
<keyword evidence="3" id="KW-0808">Transferase</keyword>
<name>A0A3S5DN77_SALET</name>
<dbReference type="EC" id="2.7.7.65" evidence="3"/>
<evidence type="ECO:0000256" key="1">
    <source>
        <dbReference type="SAM" id="Phobius"/>
    </source>
</evidence>
<keyword evidence="1" id="KW-1133">Transmembrane helix</keyword>
<sequence length="146" mass="15866">MFLPVAAVLVTQPVFGGWWLLLVGWSFVWPHLAWQWAAKALDPLRQEIYNLKVDAILSGMWIALMGVNMLPAAALFMMMSMNLMGAGGRRLFTVGNGPFAGVMSGDVAACRATRRDAKLVAGSHALFARHYVVSASVRLGKLPNGH</sequence>
<keyword evidence="1" id="KW-0812">Transmembrane</keyword>
<evidence type="ECO:0000259" key="2">
    <source>
        <dbReference type="Pfam" id="PF05230"/>
    </source>
</evidence>
<protein>
    <submittedName>
        <fullName evidence="3">AdrA protein</fullName>
        <ecNumber evidence="3">2.7.7.65</ecNumber>
    </submittedName>
</protein>
<keyword evidence="3" id="KW-0548">Nucleotidyltransferase</keyword>
<accession>A0A3S5DN77</accession>
<evidence type="ECO:0000313" key="4">
    <source>
        <dbReference type="Proteomes" id="UP000269208"/>
    </source>
</evidence>
<gene>
    <name evidence="3" type="primary">adrA_4</name>
    <name evidence="3" type="ORF">NCTC6754_08038</name>
</gene>
<organism evidence="3 4">
    <name type="scientific">Salmonella enterica I</name>
    <dbReference type="NCBI Taxonomy" id="59201"/>
    <lineage>
        <taxon>Bacteria</taxon>
        <taxon>Pseudomonadati</taxon>
        <taxon>Pseudomonadota</taxon>
        <taxon>Gammaproteobacteria</taxon>
        <taxon>Enterobacterales</taxon>
        <taxon>Enterobacteriaceae</taxon>
        <taxon>Salmonella</taxon>
    </lineage>
</organism>
<keyword evidence="1" id="KW-0472">Membrane</keyword>
<proteinExistence type="predicted"/>
<dbReference type="GO" id="GO:0052621">
    <property type="term" value="F:diguanylate cyclase activity"/>
    <property type="evidence" value="ECO:0007669"/>
    <property type="project" value="UniProtKB-EC"/>
</dbReference>
<evidence type="ECO:0000313" key="3">
    <source>
        <dbReference type="EMBL" id="VEB62638.1"/>
    </source>
</evidence>
<dbReference type="Proteomes" id="UP000269208">
    <property type="component" value="Chromosome"/>
</dbReference>